<dbReference type="RefSeq" id="WP_168521941.1">
    <property type="nucleotide sequence ID" value="NZ_JAAXLS010000052.1"/>
</dbReference>
<name>A0ABX1JJ53_9PSEU</name>
<dbReference type="EMBL" id="JAAXLS010000052">
    <property type="protein sequence ID" value="NKQ58282.1"/>
    <property type="molecule type" value="Genomic_DNA"/>
</dbReference>
<keyword evidence="3" id="KW-1185">Reference proteome</keyword>
<dbReference type="InterPro" id="IPR001466">
    <property type="entry name" value="Beta-lactam-related"/>
</dbReference>
<comment type="caution">
    <text evidence="2">The sequence shown here is derived from an EMBL/GenBank/DDBJ whole genome shotgun (WGS) entry which is preliminary data.</text>
</comment>
<gene>
    <name evidence="2" type="ORF">HFP15_36065</name>
</gene>
<dbReference type="Gene3D" id="3.40.710.10">
    <property type="entry name" value="DD-peptidase/beta-lactamase superfamily"/>
    <property type="match status" value="1"/>
</dbReference>
<reference evidence="2 3" key="1">
    <citation type="submission" date="2020-04" db="EMBL/GenBank/DDBJ databases">
        <title>Novel species.</title>
        <authorList>
            <person name="Teo W.F.A."/>
            <person name="Lipun K."/>
            <person name="Srisuk N."/>
            <person name="Duangmal K."/>
        </authorList>
    </citation>
    <scope>NUCLEOTIDE SEQUENCE [LARGE SCALE GENOMIC DNA]</scope>
    <source>
        <strain evidence="2 3">K13G38</strain>
    </source>
</reference>
<dbReference type="Proteomes" id="UP000715441">
    <property type="component" value="Unassembled WGS sequence"/>
</dbReference>
<evidence type="ECO:0000313" key="3">
    <source>
        <dbReference type="Proteomes" id="UP000715441"/>
    </source>
</evidence>
<proteinExistence type="predicted"/>
<sequence>MTLSKTRLRRLQNLLARHVESGALPGLVTMVGHRDEVHVDVLGAQSFDGAPMRRDTLFRISSMSKPVTAAGAMTLVEEGRLRLDDPVDELLPELANRQVLARPDGPLTDTVPAARAITVRDLLTFRLGFGHLYGVPADTPILRAANDRKIGMGPPDPQGYPEPDEWLRRLGELPLMVQPGEKWLYHTGADILGVLLARVSGQSLEAFLRERLFTPLGMNDTHFSVPADKLDRFAASYGPGGELWDEAATGQWSRPVPFESGGAGLVSTVDNFGAFANMMLRKGKYRGERILSRPAVELMTMDHLTAGQKAVSGFFPGYFDTRGWGFGVAVATARTELYTTPGRYGWDGGLGTTWQADPAEDLTAVMMTQLAGFPEISPVYRDFWTGVYQSIDD</sequence>
<protein>
    <submittedName>
        <fullName evidence="2">Beta-lactamase family protein</fullName>
    </submittedName>
</protein>
<dbReference type="PANTHER" id="PTHR43283:SF3">
    <property type="entry name" value="BETA-LACTAMASE FAMILY PROTEIN (AFU_ORTHOLOGUE AFUA_5G07500)"/>
    <property type="match status" value="1"/>
</dbReference>
<dbReference type="InterPro" id="IPR050789">
    <property type="entry name" value="Diverse_Enzym_Activities"/>
</dbReference>
<dbReference type="Pfam" id="PF00144">
    <property type="entry name" value="Beta-lactamase"/>
    <property type="match status" value="1"/>
</dbReference>
<evidence type="ECO:0000259" key="1">
    <source>
        <dbReference type="Pfam" id="PF00144"/>
    </source>
</evidence>
<dbReference type="InterPro" id="IPR012338">
    <property type="entry name" value="Beta-lactam/transpept-like"/>
</dbReference>
<feature type="domain" description="Beta-lactamase-related" evidence="1">
    <location>
        <begin position="12"/>
        <end position="373"/>
    </location>
</feature>
<organism evidence="2 3">
    <name type="scientific">Amycolatopsis acididurans</name>
    <dbReference type="NCBI Taxonomy" id="2724524"/>
    <lineage>
        <taxon>Bacteria</taxon>
        <taxon>Bacillati</taxon>
        <taxon>Actinomycetota</taxon>
        <taxon>Actinomycetes</taxon>
        <taxon>Pseudonocardiales</taxon>
        <taxon>Pseudonocardiaceae</taxon>
        <taxon>Amycolatopsis</taxon>
    </lineage>
</organism>
<evidence type="ECO:0000313" key="2">
    <source>
        <dbReference type="EMBL" id="NKQ58282.1"/>
    </source>
</evidence>
<accession>A0ABX1JJ53</accession>
<dbReference type="PANTHER" id="PTHR43283">
    <property type="entry name" value="BETA-LACTAMASE-RELATED"/>
    <property type="match status" value="1"/>
</dbReference>
<dbReference type="SUPFAM" id="SSF56601">
    <property type="entry name" value="beta-lactamase/transpeptidase-like"/>
    <property type="match status" value="1"/>
</dbReference>